<organism evidence="2 3">
    <name type="scientific">Nocardioides eburneiflavus</name>
    <dbReference type="NCBI Taxonomy" id="2518372"/>
    <lineage>
        <taxon>Bacteria</taxon>
        <taxon>Bacillati</taxon>
        <taxon>Actinomycetota</taxon>
        <taxon>Actinomycetes</taxon>
        <taxon>Propionibacteriales</taxon>
        <taxon>Nocardioidaceae</taxon>
        <taxon>Nocardioides</taxon>
    </lineage>
</organism>
<dbReference type="EMBL" id="SRRO01000001">
    <property type="protein sequence ID" value="TGN66423.1"/>
    <property type="molecule type" value="Genomic_DNA"/>
</dbReference>
<feature type="transmembrane region" description="Helical" evidence="1">
    <location>
        <begin position="12"/>
        <end position="35"/>
    </location>
</feature>
<feature type="transmembrane region" description="Helical" evidence="1">
    <location>
        <begin position="460"/>
        <end position="478"/>
    </location>
</feature>
<feature type="transmembrane region" description="Helical" evidence="1">
    <location>
        <begin position="352"/>
        <end position="372"/>
    </location>
</feature>
<sequence>MTRTTSLRSRAASWLGVGVLVAGLVLTLVTTWRLAGEGKPLSPVDEIAHADTAFKVHRGTYPYRGADIGRPLVDTWTCYSGHQSIAWQARCGSAKAVPSRLPQPTGSHTTGYIHYPTYFVAGEGFRRAHDAVAGEARWELDTYRRFAAVVAVLGMALCAYVARRLGLGPAGQVAAAFIPVAAPSVLVYSTMVNPMSAAVLCGALVAGAGLRWLLTGRGFGWVAAATAVSAAVAVTASLPAGVLLVAVLLGLLLRLRGRRFDTPWDPRWWHAAVLAGLLVVPILAYGTVIDARATIDDATLYAPYARAGWEQVALGVWAEIFASHLPWVEDGSLVRPELGTVRTYVRAAGIGMPLLVTAMVGGGLIAGATGVLRRLDLPWRPTSATVPEGQSDGQPDREPVRVLQLAAVSALLGLLAYPPLLRLLNAVNVGIDYPVVSRYSISLAPFFVLVVLLLARDHPWFARVLAAVGVISVAAWCVSAW</sequence>
<proteinExistence type="predicted"/>
<name>A0A4Z1CN82_9ACTN</name>
<feature type="transmembrane region" description="Helical" evidence="1">
    <location>
        <begin position="402"/>
        <end position="424"/>
    </location>
</feature>
<keyword evidence="1" id="KW-1133">Transmembrane helix</keyword>
<keyword evidence="1" id="KW-0472">Membrane</keyword>
<evidence type="ECO:0000313" key="2">
    <source>
        <dbReference type="EMBL" id="TGN66423.1"/>
    </source>
</evidence>
<comment type="caution">
    <text evidence="2">The sequence shown here is derived from an EMBL/GenBank/DDBJ whole genome shotgun (WGS) entry which is preliminary data.</text>
</comment>
<evidence type="ECO:0008006" key="4">
    <source>
        <dbReference type="Google" id="ProtNLM"/>
    </source>
</evidence>
<accession>A0A4Z1CN82</accession>
<feature type="transmembrane region" description="Helical" evidence="1">
    <location>
        <begin position="143"/>
        <end position="161"/>
    </location>
</feature>
<evidence type="ECO:0000313" key="3">
    <source>
        <dbReference type="Proteomes" id="UP000297496"/>
    </source>
</evidence>
<keyword evidence="1" id="KW-0812">Transmembrane</keyword>
<gene>
    <name evidence="2" type="ORF">EXE59_22545</name>
</gene>
<dbReference type="RefSeq" id="WP_135840894.1">
    <property type="nucleotide sequence ID" value="NZ_SRRO01000001.1"/>
</dbReference>
<feature type="transmembrane region" description="Helical" evidence="1">
    <location>
        <begin position="197"/>
        <end position="214"/>
    </location>
</feature>
<feature type="transmembrane region" description="Helical" evidence="1">
    <location>
        <begin position="268"/>
        <end position="288"/>
    </location>
</feature>
<feature type="transmembrane region" description="Helical" evidence="1">
    <location>
        <begin position="436"/>
        <end position="454"/>
    </location>
</feature>
<evidence type="ECO:0000256" key="1">
    <source>
        <dbReference type="SAM" id="Phobius"/>
    </source>
</evidence>
<dbReference type="Proteomes" id="UP000297496">
    <property type="component" value="Unassembled WGS sequence"/>
</dbReference>
<feature type="transmembrane region" description="Helical" evidence="1">
    <location>
        <begin position="221"/>
        <end position="248"/>
    </location>
</feature>
<dbReference type="OrthoDB" id="3776120at2"/>
<protein>
    <recommendedName>
        <fullName evidence="4">DUF2142 domain-containing protein</fullName>
    </recommendedName>
</protein>
<feature type="transmembrane region" description="Helical" evidence="1">
    <location>
        <begin position="173"/>
        <end position="191"/>
    </location>
</feature>
<keyword evidence="3" id="KW-1185">Reference proteome</keyword>
<dbReference type="AlphaFoldDB" id="A0A4Z1CN82"/>
<reference evidence="2 3" key="1">
    <citation type="submission" date="2019-04" db="EMBL/GenBank/DDBJ databases">
        <title>Three New Species of Nocardioides, Nocardioides euryhalodurans sp. nov., Nocardioides seonyuensis sp. nov. and Nocardioides eburneoflavus sp. nov. Isolated from Soil.</title>
        <authorList>
            <person name="Roh S.G."/>
            <person name="Lee C."/>
            <person name="Kim M.-K."/>
            <person name="Kim S.B."/>
        </authorList>
    </citation>
    <scope>NUCLEOTIDE SEQUENCE [LARGE SCALE GENOMIC DNA]</scope>
    <source>
        <strain evidence="2 3">MMS17-SY213</strain>
    </source>
</reference>